<dbReference type="Proteomes" id="UP000005951">
    <property type="component" value="Unassembled WGS sequence"/>
</dbReference>
<proteinExistence type="predicted"/>
<evidence type="ECO:0000313" key="3">
    <source>
        <dbReference type="Proteomes" id="UP000005951"/>
    </source>
</evidence>
<dbReference type="EMBL" id="AJYC02000030">
    <property type="protein sequence ID" value="EKT82693.1"/>
    <property type="molecule type" value="Genomic_DNA"/>
</dbReference>
<dbReference type="AlphaFoldDB" id="K8XM28"/>
<reference evidence="2 3" key="1">
    <citation type="journal article" date="2013" name="Genome Announc.">
        <title>Draft Genome Sequence of Rhodococcus opacus Strain M213 Shows a Diverse Catabolic Potential.</title>
        <authorList>
            <person name="Pathak A."/>
            <person name="Green S.J."/>
            <person name="Ogram A."/>
            <person name="Chauhan A."/>
        </authorList>
    </citation>
    <scope>NUCLEOTIDE SEQUENCE [LARGE SCALE GENOMIC DNA]</scope>
    <source>
        <strain evidence="2 3">M213</strain>
    </source>
</reference>
<dbReference type="InterPro" id="IPR006311">
    <property type="entry name" value="TAT_signal"/>
</dbReference>
<dbReference type="RefSeq" id="WP_005255526.1">
    <property type="nucleotide sequence ID" value="NZ_AJYC02000030.1"/>
</dbReference>
<feature type="signal peptide" evidence="1">
    <location>
        <begin position="1"/>
        <end position="26"/>
    </location>
</feature>
<keyword evidence="1" id="KW-0732">Signal</keyword>
<protein>
    <submittedName>
        <fullName evidence="2">Uncharacterized protein</fullName>
    </submittedName>
</protein>
<sequence>MSRRSLFGAVGAAALAASVAPATASAAPTSGASLVDLTHVLTPGFPVWPGAQQFAMRPVARIGTHAGGSGGPCRTLA</sequence>
<name>K8XM28_RHOOP</name>
<comment type="caution">
    <text evidence="2">The sequence shown here is derived from an EMBL/GenBank/DDBJ whole genome shotgun (WGS) entry which is preliminary data.</text>
</comment>
<organism evidence="2 3">
    <name type="scientific">Rhodococcus opacus M213</name>
    <dbReference type="NCBI Taxonomy" id="1129896"/>
    <lineage>
        <taxon>Bacteria</taxon>
        <taxon>Bacillati</taxon>
        <taxon>Actinomycetota</taxon>
        <taxon>Actinomycetes</taxon>
        <taxon>Mycobacteriales</taxon>
        <taxon>Nocardiaceae</taxon>
        <taxon>Rhodococcus</taxon>
    </lineage>
</organism>
<gene>
    <name evidence="2" type="ORF">WSS_A10707</name>
</gene>
<feature type="chain" id="PRO_5003922346" evidence="1">
    <location>
        <begin position="27"/>
        <end position="77"/>
    </location>
</feature>
<evidence type="ECO:0000256" key="1">
    <source>
        <dbReference type="SAM" id="SignalP"/>
    </source>
</evidence>
<dbReference type="PROSITE" id="PS51318">
    <property type="entry name" value="TAT"/>
    <property type="match status" value="1"/>
</dbReference>
<accession>K8XM28</accession>
<evidence type="ECO:0000313" key="2">
    <source>
        <dbReference type="EMBL" id="EKT82693.1"/>
    </source>
</evidence>